<comment type="caution">
    <text evidence="2">The sequence shown here is derived from an EMBL/GenBank/DDBJ whole genome shotgun (WGS) entry which is preliminary data.</text>
</comment>
<sequence length="266" mass="29162">MAAEKRWSKLNALTRLALIALAVLVVGGVLGFVLWWGALRRRRTGLHTTHGHPRLRRVMLVITVAPIIVGSGSRITLGAVHLDRCPSLADGEAVVAMRDDGEDFSVRVEKIATWAPSGLALLYAEARGAEICQYSPNHYYVAARAETGRPGAAVTVGDVVLSAPLVAYPETRSLAEHESRHRLQWAWFTVAAGPYAFPVAYYADMFFFPGSRNHFERWAGLSDGNYPPSGTGPVLGLPQIGVLIMAGAAPCIWLLRRRRRRRRTGK</sequence>
<keyword evidence="1" id="KW-0812">Transmembrane</keyword>
<accession>A0ABX1JFQ8</accession>
<evidence type="ECO:0000256" key="1">
    <source>
        <dbReference type="SAM" id="Phobius"/>
    </source>
</evidence>
<keyword evidence="1" id="KW-0472">Membrane</keyword>
<dbReference type="Proteomes" id="UP000715441">
    <property type="component" value="Unassembled WGS sequence"/>
</dbReference>
<evidence type="ECO:0008006" key="4">
    <source>
        <dbReference type="Google" id="ProtNLM"/>
    </source>
</evidence>
<dbReference type="RefSeq" id="WP_168522652.1">
    <property type="nucleotide sequence ID" value="NZ_JAAXLS010000061.1"/>
</dbReference>
<dbReference type="EMBL" id="JAAXLS010000061">
    <property type="protein sequence ID" value="NKQ58632.1"/>
    <property type="molecule type" value="Genomic_DNA"/>
</dbReference>
<name>A0ABX1JFQ8_9PSEU</name>
<protein>
    <recommendedName>
        <fullName evidence="4">DUF3592 domain-containing protein</fullName>
    </recommendedName>
</protein>
<keyword evidence="1" id="KW-1133">Transmembrane helix</keyword>
<evidence type="ECO:0000313" key="2">
    <source>
        <dbReference type="EMBL" id="NKQ58632.1"/>
    </source>
</evidence>
<feature type="transmembrane region" description="Helical" evidence="1">
    <location>
        <begin position="235"/>
        <end position="255"/>
    </location>
</feature>
<keyword evidence="3" id="KW-1185">Reference proteome</keyword>
<proteinExistence type="predicted"/>
<feature type="transmembrane region" description="Helical" evidence="1">
    <location>
        <begin position="12"/>
        <end position="38"/>
    </location>
</feature>
<feature type="transmembrane region" description="Helical" evidence="1">
    <location>
        <begin position="185"/>
        <end position="203"/>
    </location>
</feature>
<evidence type="ECO:0000313" key="3">
    <source>
        <dbReference type="Proteomes" id="UP000715441"/>
    </source>
</evidence>
<organism evidence="2 3">
    <name type="scientific">Amycolatopsis acididurans</name>
    <dbReference type="NCBI Taxonomy" id="2724524"/>
    <lineage>
        <taxon>Bacteria</taxon>
        <taxon>Bacillati</taxon>
        <taxon>Actinomycetota</taxon>
        <taxon>Actinomycetes</taxon>
        <taxon>Pseudonocardiales</taxon>
        <taxon>Pseudonocardiaceae</taxon>
        <taxon>Amycolatopsis</taxon>
    </lineage>
</organism>
<reference evidence="2 3" key="1">
    <citation type="submission" date="2020-04" db="EMBL/GenBank/DDBJ databases">
        <title>Novel species.</title>
        <authorList>
            <person name="Teo W.F.A."/>
            <person name="Lipun K."/>
            <person name="Srisuk N."/>
            <person name="Duangmal K."/>
        </authorList>
    </citation>
    <scope>NUCLEOTIDE SEQUENCE [LARGE SCALE GENOMIC DNA]</scope>
    <source>
        <strain evidence="2 3">K13G38</strain>
    </source>
</reference>
<feature type="transmembrane region" description="Helical" evidence="1">
    <location>
        <begin position="58"/>
        <end position="77"/>
    </location>
</feature>
<gene>
    <name evidence="2" type="ORF">HFP15_37895</name>
</gene>